<dbReference type="RefSeq" id="WP_047006940.1">
    <property type="nucleotide sequence ID" value="NZ_CP018097.1"/>
</dbReference>
<dbReference type="STRING" id="502682.BMF35_a0708"/>
<sequence>MNRSYPNTRLRRTRAHGWSRAMHRETVMTSADLIWPLFVTDGSDAEEPVESLPGVSRWSVDNIAKRAKEAVSLGIPCIALFPNTPSDLRSDDGGEALNPDNLMCRAIRAVRDACGTDIGILTDVALDPYTSHGQDGLLDDAGYVVNDDTVAVLVDQAVNQAEAGADIIAPSDMMDGRVRAIRMALEMAGHHNVQIMAYAAKYASAFYGPFRDAVGSSGLLKGDKTTYQMDPANADEAMAEIALDIAEGADSVMVKPGLAYLDIIWRARQRFDVPVFAYQVSGEYALIEAGAQLGIGDRDALLMEKLLAFKRAGCSGVLTYHAPAAARILNG</sequence>
<dbReference type="CDD" id="cd04823">
    <property type="entry name" value="ALAD_PBGS_aspartate_rich"/>
    <property type="match status" value="1"/>
</dbReference>
<dbReference type="PRINTS" id="PR00144">
    <property type="entry name" value="DALDHYDRTASE"/>
</dbReference>
<proteinExistence type="inferred from homology"/>
<evidence type="ECO:0000256" key="11">
    <source>
        <dbReference type="RuleBase" id="RU000515"/>
    </source>
</evidence>
<evidence type="ECO:0000256" key="3">
    <source>
        <dbReference type="ARBA" id="ARBA00012053"/>
    </source>
</evidence>
<dbReference type="GO" id="GO:0004655">
    <property type="term" value="F:porphobilinogen synthase activity"/>
    <property type="evidence" value="ECO:0007669"/>
    <property type="project" value="UniProtKB-EC"/>
</dbReference>
<evidence type="ECO:0000313" key="13">
    <source>
        <dbReference type="EMBL" id="KLE31588.1"/>
    </source>
</evidence>
<dbReference type="PANTHER" id="PTHR11458:SF0">
    <property type="entry name" value="DELTA-AMINOLEVULINIC ACID DEHYDRATASE"/>
    <property type="match status" value="1"/>
</dbReference>
<dbReference type="FunFam" id="3.20.20.70:FF:000019">
    <property type="entry name" value="Delta-aminolevulinic acid dehydratase"/>
    <property type="match status" value="1"/>
</dbReference>
<dbReference type="GO" id="GO:0005829">
    <property type="term" value="C:cytosol"/>
    <property type="evidence" value="ECO:0007669"/>
    <property type="project" value="TreeGrafter"/>
</dbReference>
<keyword evidence="10" id="KW-0460">Magnesium</keyword>
<evidence type="ECO:0000256" key="5">
    <source>
        <dbReference type="ARBA" id="ARBA00023133"/>
    </source>
</evidence>
<evidence type="ECO:0000256" key="8">
    <source>
        <dbReference type="ARBA" id="ARBA00047651"/>
    </source>
</evidence>
<comment type="catalytic activity">
    <reaction evidence="8 11">
        <text>2 5-aminolevulinate = porphobilinogen + 2 H2O + H(+)</text>
        <dbReference type="Rhea" id="RHEA:24064"/>
        <dbReference type="ChEBI" id="CHEBI:15377"/>
        <dbReference type="ChEBI" id="CHEBI:15378"/>
        <dbReference type="ChEBI" id="CHEBI:58126"/>
        <dbReference type="ChEBI" id="CHEBI:356416"/>
        <dbReference type="EC" id="4.2.1.24"/>
    </reaction>
</comment>
<comment type="similarity">
    <text evidence="2 12">Belongs to the ALAD family.</text>
</comment>
<dbReference type="SUPFAM" id="SSF51569">
    <property type="entry name" value="Aldolase"/>
    <property type="match status" value="1"/>
</dbReference>
<feature type="binding site" evidence="10">
    <location>
        <position position="240"/>
    </location>
    <ligand>
        <name>Mg(2+)</name>
        <dbReference type="ChEBI" id="CHEBI:18420"/>
    </ligand>
</feature>
<dbReference type="EMBL" id="LBHC01000002">
    <property type="protein sequence ID" value="KLE31588.1"/>
    <property type="molecule type" value="Genomic_DNA"/>
</dbReference>
<dbReference type="Proteomes" id="UP000053070">
    <property type="component" value="Unassembled WGS sequence"/>
</dbReference>
<dbReference type="UniPathway" id="UPA00251">
    <property type="reaction ID" value="UER00318"/>
</dbReference>
<evidence type="ECO:0000256" key="12">
    <source>
        <dbReference type="RuleBase" id="RU004161"/>
    </source>
</evidence>
<gene>
    <name evidence="13" type="ORF">AAW01_08510</name>
</gene>
<dbReference type="PATRIC" id="fig|502682.8.peg.1739"/>
<comment type="caution">
    <text evidence="13">The sequence shown here is derived from an EMBL/GenBank/DDBJ whole genome shotgun (WGS) entry which is preliminary data.</text>
</comment>
<dbReference type="PIRSF" id="PIRSF001415">
    <property type="entry name" value="Porphbilin_synth"/>
    <property type="match status" value="1"/>
</dbReference>
<dbReference type="PANTHER" id="PTHR11458">
    <property type="entry name" value="DELTA-AMINOLEVULINIC ACID DEHYDRATASE"/>
    <property type="match status" value="1"/>
</dbReference>
<accession>A0A0G9MQK9</accession>
<evidence type="ECO:0000256" key="4">
    <source>
        <dbReference type="ARBA" id="ARBA00020771"/>
    </source>
</evidence>
<dbReference type="InterPro" id="IPR030656">
    <property type="entry name" value="ALAD_AS"/>
</dbReference>
<keyword evidence="6 11" id="KW-0456">Lyase</keyword>
<dbReference type="InterPro" id="IPR013785">
    <property type="entry name" value="Aldolase_TIM"/>
</dbReference>
<keyword evidence="5" id="KW-0350">Heme biosynthesis</keyword>
<feature type="active site" description="Schiff-base intermediate with substrate" evidence="9">
    <location>
        <position position="255"/>
    </location>
</feature>
<dbReference type="EC" id="4.2.1.24" evidence="3 11"/>
<dbReference type="GO" id="GO:0006782">
    <property type="term" value="P:protoporphyrinogen IX biosynthetic process"/>
    <property type="evidence" value="ECO:0007669"/>
    <property type="project" value="UniProtKB-UniPathway"/>
</dbReference>
<dbReference type="PROSITE" id="PS00169">
    <property type="entry name" value="D_ALA_DEHYDRATASE"/>
    <property type="match status" value="1"/>
</dbReference>
<evidence type="ECO:0000313" key="14">
    <source>
        <dbReference type="Proteomes" id="UP000053070"/>
    </source>
</evidence>
<organism evidence="13 14">
    <name type="scientific">Aurantiacibacter gangjinensis</name>
    <dbReference type="NCBI Taxonomy" id="502682"/>
    <lineage>
        <taxon>Bacteria</taxon>
        <taxon>Pseudomonadati</taxon>
        <taxon>Pseudomonadota</taxon>
        <taxon>Alphaproteobacteria</taxon>
        <taxon>Sphingomonadales</taxon>
        <taxon>Erythrobacteraceae</taxon>
        <taxon>Aurantiacibacter</taxon>
    </lineage>
</organism>
<evidence type="ECO:0000256" key="1">
    <source>
        <dbReference type="ARBA" id="ARBA00004694"/>
    </source>
</evidence>
<name>A0A0G9MQK9_9SPHN</name>
<keyword evidence="10" id="KW-0479">Metal-binding</keyword>
<comment type="subunit">
    <text evidence="11">Homooctamer.</text>
</comment>
<dbReference type="AlphaFoldDB" id="A0A0G9MQK9"/>
<dbReference type="SMART" id="SM01004">
    <property type="entry name" value="ALAD"/>
    <property type="match status" value="1"/>
</dbReference>
<dbReference type="GO" id="GO:0008270">
    <property type="term" value="F:zinc ion binding"/>
    <property type="evidence" value="ECO:0007669"/>
    <property type="project" value="TreeGrafter"/>
</dbReference>
<evidence type="ECO:0000256" key="6">
    <source>
        <dbReference type="ARBA" id="ARBA00023239"/>
    </source>
</evidence>
<keyword evidence="14" id="KW-1185">Reference proteome</keyword>
<dbReference type="InterPro" id="IPR001731">
    <property type="entry name" value="ALAD"/>
</dbReference>
<evidence type="ECO:0000256" key="9">
    <source>
        <dbReference type="PIRSR" id="PIRSR001415-1"/>
    </source>
</evidence>
<evidence type="ECO:0000256" key="2">
    <source>
        <dbReference type="ARBA" id="ARBA00008055"/>
    </source>
</evidence>
<reference evidence="13 14" key="1">
    <citation type="submission" date="2015-04" db="EMBL/GenBank/DDBJ databases">
        <title>The draft genome sequence of Erythrobacr gangjinensis K7-2.</title>
        <authorList>
            <person name="Zhuang L."/>
            <person name="Liu Y."/>
            <person name="Shao Z."/>
        </authorList>
    </citation>
    <scope>NUCLEOTIDE SEQUENCE [LARGE SCALE GENOMIC DNA]</scope>
    <source>
        <strain evidence="13 14">K7-2</strain>
    </source>
</reference>
<dbReference type="Pfam" id="PF00490">
    <property type="entry name" value="ALAD"/>
    <property type="match status" value="1"/>
</dbReference>
<comment type="pathway">
    <text evidence="1">Porphyrin-containing compound metabolism; protoporphyrin-IX biosynthesis; coproporphyrinogen-III from 5-aminolevulinate: step 1/4.</text>
</comment>
<evidence type="ECO:0000256" key="7">
    <source>
        <dbReference type="ARBA" id="ARBA00023244"/>
    </source>
</evidence>
<evidence type="ECO:0000256" key="10">
    <source>
        <dbReference type="PIRSR" id="PIRSR001415-5"/>
    </source>
</evidence>
<dbReference type="NCBIfam" id="NF006762">
    <property type="entry name" value="PRK09283.1"/>
    <property type="match status" value="1"/>
</dbReference>
<feature type="active site" description="Schiff-base intermediate with substrate" evidence="9">
    <location>
        <position position="201"/>
    </location>
</feature>
<keyword evidence="7 11" id="KW-0627">Porphyrin biosynthesis</keyword>
<protein>
    <recommendedName>
        <fullName evidence="4 11">Delta-aminolevulinic acid dehydratase</fullName>
        <ecNumber evidence="3 11">4.2.1.24</ecNumber>
    </recommendedName>
</protein>
<dbReference type="Gene3D" id="3.20.20.70">
    <property type="entry name" value="Aldolase class I"/>
    <property type="match status" value="1"/>
</dbReference>
<dbReference type="OrthoDB" id="9805001at2"/>